<sequence>MVGAFFSVAVLLLRSPPNRSLALGSLSLLPGISGHSSPAGCRARGKNTRLSHKIVGFQVFRSFRILDNFPAWSCVPKDTLIIRFVVRYLWLGIYKCTGES</sequence>
<dbReference type="RefSeq" id="XP_060290437.1">
    <property type="nucleotide sequence ID" value="XM_060435394.1"/>
</dbReference>
<dbReference type="EMBL" id="JAUIRO010000008">
    <property type="protein sequence ID" value="KAK0703578.1"/>
    <property type="molecule type" value="Genomic_DNA"/>
</dbReference>
<comment type="caution">
    <text evidence="1">The sequence shown here is derived from an EMBL/GenBank/DDBJ whole genome shotgun (WGS) entry which is preliminary data.</text>
</comment>
<reference evidence="1" key="1">
    <citation type="submission" date="2023-06" db="EMBL/GenBank/DDBJ databases">
        <title>Genome-scale phylogeny and comparative genomics of the fungal order Sordariales.</title>
        <authorList>
            <consortium name="Lawrence Berkeley National Laboratory"/>
            <person name="Hensen N."/>
            <person name="Bonometti L."/>
            <person name="Westerberg I."/>
            <person name="Brannstrom I.O."/>
            <person name="Guillou S."/>
            <person name="Cros-Aarteil S."/>
            <person name="Calhoun S."/>
            <person name="Haridas S."/>
            <person name="Kuo A."/>
            <person name="Mondo S."/>
            <person name="Pangilinan J."/>
            <person name="Riley R."/>
            <person name="LaButti K."/>
            <person name="Andreopoulos B."/>
            <person name="Lipzen A."/>
            <person name="Chen C."/>
            <person name="Yanf M."/>
            <person name="Daum C."/>
            <person name="Ng V."/>
            <person name="Clum A."/>
            <person name="Steindorff A."/>
            <person name="Ohm R."/>
            <person name="Martin F."/>
            <person name="Silar P."/>
            <person name="Natvig D."/>
            <person name="Lalanne C."/>
            <person name="Gautier V."/>
            <person name="Ament-velasquez S.L."/>
            <person name="Kruys A."/>
            <person name="Hutchinson M.I."/>
            <person name="Powell A.J."/>
            <person name="Barry K."/>
            <person name="Miller A.N."/>
            <person name="Grigoriev I.V."/>
            <person name="Debuchy R."/>
            <person name="Gladieux P."/>
            <person name="Thoren M.H."/>
            <person name="Johannesson H."/>
        </authorList>
    </citation>
    <scope>NUCLEOTIDE SEQUENCE</scope>
    <source>
        <strain evidence="1">SMH2392-1A</strain>
    </source>
</reference>
<organism evidence="1 2">
    <name type="scientific">Lasiosphaeria miniovina</name>
    <dbReference type="NCBI Taxonomy" id="1954250"/>
    <lineage>
        <taxon>Eukaryota</taxon>
        <taxon>Fungi</taxon>
        <taxon>Dikarya</taxon>
        <taxon>Ascomycota</taxon>
        <taxon>Pezizomycotina</taxon>
        <taxon>Sordariomycetes</taxon>
        <taxon>Sordariomycetidae</taxon>
        <taxon>Sordariales</taxon>
        <taxon>Lasiosphaeriaceae</taxon>
        <taxon>Lasiosphaeria</taxon>
    </lineage>
</organism>
<keyword evidence="2" id="KW-1185">Reference proteome</keyword>
<name>A0AA40DKW3_9PEZI</name>
<evidence type="ECO:0000313" key="2">
    <source>
        <dbReference type="Proteomes" id="UP001172101"/>
    </source>
</evidence>
<gene>
    <name evidence="1" type="ORF">B0T26DRAFT_506046</name>
</gene>
<proteinExistence type="predicted"/>
<evidence type="ECO:0000313" key="1">
    <source>
        <dbReference type="EMBL" id="KAK0703578.1"/>
    </source>
</evidence>
<dbReference type="Proteomes" id="UP001172101">
    <property type="component" value="Unassembled WGS sequence"/>
</dbReference>
<dbReference type="GeneID" id="85318664"/>
<accession>A0AA40DKW3</accession>
<dbReference type="AlphaFoldDB" id="A0AA40DKW3"/>
<protein>
    <submittedName>
        <fullName evidence="1">Uncharacterized protein</fullName>
    </submittedName>
</protein>